<sequence>MSDQIWHLIKASDNQEFGPITTETLLGWASEAKISPMDKLSNDGRQNWLRAPMVKELQMDWLIQMPDQFLYGPTNVATIQEFLASGQVDGNVVLINCLDGSESRLNEQPFYSFSPQHMRSAETTHVGTQWPDAQRGSTDTMLHQRISLLERQIVEYQRSLDQWETHYHSLRQQFLEATGREPL</sequence>
<reference evidence="3" key="1">
    <citation type="submission" date="2017-02" db="EMBL/GenBank/DDBJ databases">
        <authorList>
            <person name="Varghese N."/>
            <person name="Submissions S."/>
        </authorList>
    </citation>
    <scope>NUCLEOTIDE SEQUENCE [LARGE SCALE GENOMIC DNA]</scope>
    <source>
        <strain evidence="3">ATCC 700200</strain>
    </source>
</reference>
<organism evidence="2 3">
    <name type="scientific">Prosthecobacter debontii</name>
    <dbReference type="NCBI Taxonomy" id="48467"/>
    <lineage>
        <taxon>Bacteria</taxon>
        <taxon>Pseudomonadati</taxon>
        <taxon>Verrucomicrobiota</taxon>
        <taxon>Verrucomicrobiia</taxon>
        <taxon>Verrucomicrobiales</taxon>
        <taxon>Verrucomicrobiaceae</taxon>
        <taxon>Prosthecobacter</taxon>
    </lineage>
</organism>
<evidence type="ECO:0008006" key="4">
    <source>
        <dbReference type="Google" id="ProtNLM"/>
    </source>
</evidence>
<dbReference type="Proteomes" id="UP000190774">
    <property type="component" value="Unassembled WGS sequence"/>
</dbReference>
<evidence type="ECO:0000313" key="2">
    <source>
        <dbReference type="EMBL" id="SKA98623.1"/>
    </source>
</evidence>
<keyword evidence="1" id="KW-0175">Coiled coil</keyword>
<gene>
    <name evidence="2" type="ORF">SAMN02745166_02820</name>
</gene>
<evidence type="ECO:0000256" key="1">
    <source>
        <dbReference type="SAM" id="Coils"/>
    </source>
</evidence>
<dbReference type="RefSeq" id="WP_078813986.1">
    <property type="nucleotide sequence ID" value="NZ_FUYE01000008.1"/>
</dbReference>
<dbReference type="AlphaFoldDB" id="A0A1T4YAA2"/>
<dbReference type="OrthoDB" id="187621at2"/>
<name>A0A1T4YAA2_9BACT</name>
<proteinExistence type="predicted"/>
<evidence type="ECO:0000313" key="3">
    <source>
        <dbReference type="Proteomes" id="UP000190774"/>
    </source>
</evidence>
<protein>
    <recommendedName>
        <fullName evidence="4">GYF domain-containing protein</fullName>
    </recommendedName>
</protein>
<keyword evidence="3" id="KW-1185">Reference proteome</keyword>
<dbReference type="EMBL" id="FUYE01000008">
    <property type="protein sequence ID" value="SKA98623.1"/>
    <property type="molecule type" value="Genomic_DNA"/>
</dbReference>
<feature type="coiled-coil region" evidence="1">
    <location>
        <begin position="146"/>
        <end position="173"/>
    </location>
</feature>
<accession>A0A1T4YAA2</accession>